<evidence type="ECO:0000256" key="3">
    <source>
        <dbReference type="ARBA" id="ARBA00022777"/>
    </source>
</evidence>
<keyword evidence="1" id="KW-0808">Transferase</keyword>
<protein>
    <submittedName>
        <fullName evidence="6">Diacylglycerol kinase</fullName>
    </submittedName>
</protein>
<dbReference type="GO" id="GO:0005524">
    <property type="term" value="F:ATP binding"/>
    <property type="evidence" value="ECO:0007669"/>
    <property type="project" value="UniProtKB-KW"/>
</dbReference>
<dbReference type="InterPro" id="IPR045540">
    <property type="entry name" value="YegS/DAGK_C"/>
</dbReference>
<dbReference type="AlphaFoldDB" id="A0A917PFP4"/>
<name>A0A917PFP4_9DEIO</name>
<accession>A0A917PFP4</accession>
<evidence type="ECO:0000256" key="1">
    <source>
        <dbReference type="ARBA" id="ARBA00022679"/>
    </source>
</evidence>
<dbReference type="GO" id="GO:0016301">
    <property type="term" value="F:kinase activity"/>
    <property type="evidence" value="ECO:0007669"/>
    <property type="project" value="UniProtKB-KW"/>
</dbReference>
<organism evidence="6 7">
    <name type="scientific">Deinococcus aquiradiocola</name>
    <dbReference type="NCBI Taxonomy" id="393059"/>
    <lineage>
        <taxon>Bacteria</taxon>
        <taxon>Thermotogati</taxon>
        <taxon>Deinococcota</taxon>
        <taxon>Deinococci</taxon>
        <taxon>Deinococcales</taxon>
        <taxon>Deinococcaceae</taxon>
        <taxon>Deinococcus</taxon>
    </lineage>
</organism>
<reference evidence="6" key="2">
    <citation type="submission" date="2020-09" db="EMBL/GenBank/DDBJ databases">
        <authorList>
            <person name="Sun Q."/>
            <person name="Ohkuma M."/>
        </authorList>
    </citation>
    <scope>NUCLEOTIDE SEQUENCE</scope>
    <source>
        <strain evidence="6">JCM 14371</strain>
    </source>
</reference>
<dbReference type="InterPro" id="IPR001206">
    <property type="entry name" value="Diacylglycerol_kinase_cat_dom"/>
</dbReference>
<feature type="domain" description="DAGKc" evidence="5">
    <location>
        <begin position="8"/>
        <end position="136"/>
    </location>
</feature>
<dbReference type="InterPro" id="IPR017438">
    <property type="entry name" value="ATP-NAD_kinase_N"/>
</dbReference>
<keyword evidence="7" id="KW-1185">Reference proteome</keyword>
<dbReference type="PROSITE" id="PS50146">
    <property type="entry name" value="DAGK"/>
    <property type="match status" value="1"/>
</dbReference>
<dbReference type="Pfam" id="PF19279">
    <property type="entry name" value="YegS_C"/>
    <property type="match status" value="1"/>
</dbReference>
<dbReference type="Proteomes" id="UP000635726">
    <property type="component" value="Unassembled WGS sequence"/>
</dbReference>
<keyword evidence="2" id="KW-0547">Nucleotide-binding</keyword>
<dbReference type="InterPro" id="IPR050187">
    <property type="entry name" value="Lipid_Phosphate_FormReg"/>
</dbReference>
<sequence length="311" mass="32508">MPSTGPSAAGLPLAVVLNPAAGRGLAGRTWPRLEAALNARGLAFELLHAGSAREACAALAARPAGQAALAVGGDGTASLLLPELVRSGRALGLVPLGSGNDLAGSLGLRPGDLDSALDRLSRPEGRLDLMEVRLDDRPPVLLLNGLGMGYDAQVADLLHRAPARLLGVPLGGFPRYLWAALRGLRQLESGPLTVEVDGEVLYRGASCLVAVMNSERYGGGFRIAPGADPRDGQLNVVLGGNLSRVALLPLMGRVLRGTHLTHPAVREARGREVRLSWERPMQTHLDGELAGAQRQLTVRVLPGALRCLSLP</sequence>
<dbReference type="Gene3D" id="3.40.50.10330">
    <property type="entry name" value="Probable inorganic polyphosphate/atp-NAD kinase, domain 1"/>
    <property type="match status" value="1"/>
</dbReference>
<reference evidence="6" key="1">
    <citation type="journal article" date="2014" name="Int. J. Syst. Evol. Microbiol.">
        <title>Complete genome sequence of Corynebacterium casei LMG S-19264T (=DSM 44701T), isolated from a smear-ripened cheese.</title>
        <authorList>
            <consortium name="US DOE Joint Genome Institute (JGI-PGF)"/>
            <person name="Walter F."/>
            <person name="Albersmeier A."/>
            <person name="Kalinowski J."/>
            <person name="Ruckert C."/>
        </authorList>
    </citation>
    <scope>NUCLEOTIDE SEQUENCE</scope>
    <source>
        <strain evidence="6">JCM 14371</strain>
    </source>
</reference>
<evidence type="ECO:0000256" key="4">
    <source>
        <dbReference type="ARBA" id="ARBA00022840"/>
    </source>
</evidence>
<evidence type="ECO:0000313" key="6">
    <source>
        <dbReference type="EMBL" id="GGJ75137.1"/>
    </source>
</evidence>
<gene>
    <name evidence="6" type="ORF">GCM10008939_19310</name>
</gene>
<dbReference type="EMBL" id="BMOE01000005">
    <property type="protein sequence ID" value="GGJ75137.1"/>
    <property type="molecule type" value="Genomic_DNA"/>
</dbReference>
<dbReference type="Pfam" id="PF00781">
    <property type="entry name" value="DAGK_cat"/>
    <property type="match status" value="1"/>
</dbReference>
<dbReference type="PANTHER" id="PTHR12358:SF106">
    <property type="entry name" value="LIPID KINASE YEGS"/>
    <property type="match status" value="1"/>
</dbReference>
<comment type="caution">
    <text evidence="6">The sequence shown here is derived from an EMBL/GenBank/DDBJ whole genome shotgun (WGS) entry which is preliminary data.</text>
</comment>
<evidence type="ECO:0000313" key="7">
    <source>
        <dbReference type="Proteomes" id="UP000635726"/>
    </source>
</evidence>
<dbReference type="PANTHER" id="PTHR12358">
    <property type="entry name" value="SPHINGOSINE KINASE"/>
    <property type="match status" value="1"/>
</dbReference>
<dbReference type="SUPFAM" id="SSF111331">
    <property type="entry name" value="NAD kinase/diacylglycerol kinase-like"/>
    <property type="match status" value="1"/>
</dbReference>
<evidence type="ECO:0000256" key="2">
    <source>
        <dbReference type="ARBA" id="ARBA00022741"/>
    </source>
</evidence>
<dbReference type="GO" id="GO:0005886">
    <property type="term" value="C:plasma membrane"/>
    <property type="evidence" value="ECO:0007669"/>
    <property type="project" value="TreeGrafter"/>
</dbReference>
<evidence type="ECO:0000259" key="5">
    <source>
        <dbReference type="PROSITE" id="PS50146"/>
    </source>
</evidence>
<proteinExistence type="predicted"/>
<dbReference type="Gene3D" id="2.60.200.40">
    <property type="match status" value="1"/>
</dbReference>
<keyword evidence="3 6" id="KW-0418">Kinase</keyword>
<keyword evidence="4" id="KW-0067">ATP-binding</keyword>
<dbReference type="InterPro" id="IPR016064">
    <property type="entry name" value="NAD/diacylglycerol_kinase_sf"/>
</dbReference>
<dbReference type="SMART" id="SM00046">
    <property type="entry name" value="DAGKc"/>
    <property type="match status" value="1"/>
</dbReference>